<protein>
    <submittedName>
        <fullName evidence="7">Elongation factor 1 alpha-like protein</fullName>
    </submittedName>
</protein>
<dbReference type="GO" id="GO:0016787">
    <property type="term" value="F:hydrolase activity"/>
    <property type="evidence" value="ECO:0007669"/>
    <property type="project" value="UniProtKB-KW"/>
</dbReference>
<name>A0A511KC31_RHOTO</name>
<evidence type="ECO:0000256" key="4">
    <source>
        <dbReference type="ARBA" id="ARBA00022917"/>
    </source>
</evidence>
<gene>
    <name evidence="7" type="ORF">Rt10032_c04g1955</name>
</gene>
<dbReference type="GO" id="GO:0005737">
    <property type="term" value="C:cytoplasm"/>
    <property type="evidence" value="ECO:0007669"/>
    <property type="project" value="UniProtKB-SubCell"/>
</dbReference>
<evidence type="ECO:0000259" key="6">
    <source>
        <dbReference type="Pfam" id="PF08938"/>
    </source>
</evidence>
<evidence type="ECO:0000313" key="8">
    <source>
        <dbReference type="Proteomes" id="UP000321518"/>
    </source>
</evidence>
<evidence type="ECO:0000256" key="1">
    <source>
        <dbReference type="ARBA" id="ARBA00004496"/>
    </source>
</evidence>
<sequence>MSRHRAVKNLDLDDELDDGACDEGGDYYEDMTSEQQAQMAQALSAVQAVLGTDSNIPDKSIRDALWDSYFDVEGTIAYLLDEQHKKEARRKKEEGSATPPPLYVPPTPSLASLSLDKSSEPALLSSSAQPAPKNKLAAITAANRAAKATAPAFSSTPSLAPPAPAPTVQAAPPPEKKLSKLQQKMLSSRAASPVHCNSALPLILPTFSDPRAGRGGVDGGSSFLRRVRPEATSWGAGTTGGWIVES</sequence>
<keyword evidence="4" id="KW-0648">Protein biosynthesis</keyword>
<keyword evidence="7" id="KW-0251">Elongation factor</keyword>
<dbReference type="GO" id="GO:0003746">
    <property type="term" value="F:translation elongation factor activity"/>
    <property type="evidence" value="ECO:0007669"/>
    <property type="project" value="UniProtKB-KW"/>
</dbReference>
<evidence type="ECO:0000313" key="7">
    <source>
        <dbReference type="EMBL" id="GEM07938.1"/>
    </source>
</evidence>
<dbReference type="Pfam" id="PF08938">
    <property type="entry name" value="HBS1_N"/>
    <property type="match status" value="1"/>
</dbReference>
<dbReference type="InterPro" id="IPR015033">
    <property type="entry name" value="HBS1-like_N"/>
</dbReference>
<reference evidence="7 8" key="1">
    <citation type="submission" date="2019-07" db="EMBL/GenBank/DDBJ databases">
        <title>Rhodotorula toruloides NBRC10032 genome sequencing.</title>
        <authorList>
            <person name="Shida Y."/>
            <person name="Takaku H."/>
            <person name="Ogasawara W."/>
            <person name="Mori K."/>
        </authorList>
    </citation>
    <scope>NUCLEOTIDE SEQUENCE [LARGE SCALE GENOMIC DNA]</scope>
    <source>
        <strain evidence="7 8">NBRC10032</strain>
    </source>
</reference>
<evidence type="ECO:0000256" key="5">
    <source>
        <dbReference type="SAM" id="MobiDB-lite"/>
    </source>
</evidence>
<feature type="region of interest" description="Disordered" evidence="5">
    <location>
        <begin position="152"/>
        <end position="176"/>
    </location>
</feature>
<comment type="subcellular location">
    <subcellularLocation>
        <location evidence="1">Cytoplasm</location>
    </subcellularLocation>
</comment>
<organism evidence="7 8">
    <name type="scientific">Rhodotorula toruloides</name>
    <name type="common">Yeast</name>
    <name type="synonym">Rhodosporidium toruloides</name>
    <dbReference type="NCBI Taxonomy" id="5286"/>
    <lineage>
        <taxon>Eukaryota</taxon>
        <taxon>Fungi</taxon>
        <taxon>Dikarya</taxon>
        <taxon>Basidiomycota</taxon>
        <taxon>Pucciniomycotina</taxon>
        <taxon>Microbotryomycetes</taxon>
        <taxon>Sporidiobolales</taxon>
        <taxon>Sporidiobolaceae</taxon>
        <taxon>Rhodotorula</taxon>
    </lineage>
</organism>
<feature type="domain" description="HBS1-like protein N-terminal" evidence="6">
    <location>
        <begin position="14"/>
        <end position="88"/>
    </location>
</feature>
<evidence type="ECO:0000256" key="2">
    <source>
        <dbReference type="ARBA" id="ARBA00022490"/>
    </source>
</evidence>
<dbReference type="EMBL" id="BJWK01000004">
    <property type="protein sequence ID" value="GEM07938.1"/>
    <property type="molecule type" value="Genomic_DNA"/>
</dbReference>
<comment type="caution">
    <text evidence="7">The sequence shown here is derived from an EMBL/GenBank/DDBJ whole genome shotgun (WGS) entry which is preliminary data.</text>
</comment>
<feature type="region of interest" description="Disordered" evidence="5">
    <location>
        <begin position="87"/>
        <end position="133"/>
    </location>
</feature>
<keyword evidence="2" id="KW-0963">Cytoplasm</keyword>
<evidence type="ECO:0000256" key="3">
    <source>
        <dbReference type="ARBA" id="ARBA00022801"/>
    </source>
</evidence>
<accession>A0A511KC31</accession>
<dbReference type="Proteomes" id="UP000321518">
    <property type="component" value="Unassembled WGS sequence"/>
</dbReference>
<dbReference type="OrthoDB" id="342024at2759"/>
<feature type="compositionally biased region" description="Pro residues" evidence="5">
    <location>
        <begin position="98"/>
        <end position="108"/>
    </location>
</feature>
<proteinExistence type="predicted"/>
<dbReference type="AlphaFoldDB" id="A0A511KC31"/>
<keyword evidence="3" id="KW-0378">Hydrolase</keyword>